<name>A0AAD2CNG9_9STRA</name>
<accession>A0AAD2CNG9</accession>
<sequence length="331" mass="37629">MMFDSDDEDDEFMRNFGILINPETLQDGDFEGTEEAADDLDAQDYTNMEIGLRQGAEGKLQRVKVKRRIVDENGRPIGVASSNQLLDTRQYEVDYADGGTEIFAANILAENLLAQVDEHGHKHRLMEEISDHRKTAKAITKSAGSMLLPSGRTRKRQTTAGWELHVIWKNGSSNWVTLKDMKESFPLEVADYAKLKAIEDEPAFAWLVPHVHKKRDRFISKVKSKYWEEAIQIDRENGDTLWQDAIKMERKNNRVALEEFGRDIKKLIGYKRIAGHMVFDVKLGENFRQKARYCADGHKAEAPAVLPYSTVVAQDSVRILHTIAALNGLDV</sequence>
<reference evidence="1" key="1">
    <citation type="submission" date="2023-08" db="EMBL/GenBank/DDBJ databases">
        <authorList>
            <person name="Audoor S."/>
            <person name="Bilcke G."/>
        </authorList>
    </citation>
    <scope>NUCLEOTIDE SEQUENCE</scope>
</reference>
<dbReference type="EMBL" id="CAKOGP040000724">
    <property type="protein sequence ID" value="CAJ1938463.1"/>
    <property type="molecule type" value="Genomic_DNA"/>
</dbReference>
<evidence type="ECO:0000313" key="2">
    <source>
        <dbReference type="Proteomes" id="UP001295423"/>
    </source>
</evidence>
<keyword evidence="2" id="KW-1185">Reference proteome</keyword>
<evidence type="ECO:0000313" key="1">
    <source>
        <dbReference type="EMBL" id="CAJ1938463.1"/>
    </source>
</evidence>
<comment type="caution">
    <text evidence="1">The sequence shown here is derived from an EMBL/GenBank/DDBJ whole genome shotgun (WGS) entry which is preliminary data.</text>
</comment>
<gene>
    <name evidence="1" type="ORF">CYCCA115_LOCUS6140</name>
</gene>
<proteinExistence type="predicted"/>
<protein>
    <submittedName>
        <fullName evidence="1">Uncharacterized protein</fullName>
    </submittedName>
</protein>
<dbReference type="Proteomes" id="UP001295423">
    <property type="component" value="Unassembled WGS sequence"/>
</dbReference>
<dbReference type="AlphaFoldDB" id="A0AAD2CNG9"/>
<organism evidence="1 2">
    <name type="scientific">Cylindrotheca closterium</name>
    <dbReference type="NCBI Taxonomy" id="2856"/>
    <lineage>
        <taxon>Eukaryota</taxon>
        <taxon>Sar</taxon>
        <taxon>Stramenopiles</taxon>
        <taxon>Ochrophyta</taxon>
        <taxon>Bacillariophyta</taxon>
        <taxon>Bacillariophyceae</taxon>
        <taxon>Bacillariophycidae</taxon>
        <taxon>Bacillariales</taxon>
        <taxon>Bacillariaceae</taxon>
        <taxon>Cylindrotheca</taxon>
    </lineage>
</organism>